<gene>
    <name evidence="3" type="ORF">CTheo_7777</name>
</gene>
<comment type="caution">
    <text evidence="3">The sequence shown here is derived from an EMBL/GenBank/DDBJ whole genome shotgun (WGS) entry which is preliminary data.</text>
</comment>
<evidence type="ECO:0000259" key="2">
    <source>
        <dbReference type="SMART" id="SM01111"/>
    </source>
</evidence>
<dbReference type="Gene3D" id="2.30.60.10">
    <property type="entry name" value="Cyanovirin-N"/>
    <property type="match status" value="1"/>
</dbReference>
<feature type="signal peptide" evidence="1">
    <location>
        <begin position="1"/>
        <end position="22"/>
    </location>
</feature>
<sequence length="119" mass="12558">MKFINLLTIAGSFLFASSSVLAWGNYGLSCANVKLTGNNILSATCKKADGSTGDSSLNLNTCFANRNGNLKCEPRGNYASSCSSCRLDGSTMRCSCSGNSRAYTNLSEPLRTLNNGSTF</sequence>
<protein>
    <submittedName>
        <fullName evidence="3">Putative effector protein</fullName>
    </submittedName>
</protein>
<evidence type="ECO:0000313" key="3">
    <source>
        <dbReference type="EMBL" id="KAB5588775.1"/>
    </source>
</evidence>
<evidence type="ECO:0000256" key="1">
    <source>
        <dbReference type="SAM" id="SignalP"/>
    </source>
</evidence>
<dbReference type="SMART" id="SM01111">
    <property type="entry name" value="CVNH"/>
    <property type="match status" value="1"/>
</dbReference>
<dbReference type="AlphaFoldDB" id="A0A5N5QAK6"/>
<reference evidence="3 4" key="1">
    <citation type="journal article" date="2019" name="Fungal Biol. Biotechnol.">
        <title>Draft genome sequence of fastidious pathogen Ceratobasidium theobromae, which causes vascular-streak dieback in Theobroma cacao.</title>
        <authorList>
            <person name="Ali S.S."/>
            <person name="Asman A."/>
            <person name="Shao J."/>
            <person name="Firmansyah A.P."/>
            <person name="Susilo A.W."/>
            <person name="Rosmana A."/>
            <person name="McMahon P."/>
            <person name="Junaid M."/>
            <person name="Guest D."/>
            <person name="Kheng T.Y."/>
            <person name="Meinhardt L.W."/>
            <person name="Bailey B.A."/>
        </authorList>
    </citation>
    <scope>NUCLEOTIDE SEQUENCE [LARGE SCALE GENOMIC DNA]</scope>
    <source>
        <strain evidence="3 4">CT2</strain>
    </source>
</reference>
<organism evidence="3 4">
    <name type="scientific">Ceratobasidium theobromae</name>
    <dbReference type="NCBI Taxonomy" id="1582974"/>
    <lineage>
        <taxon>Eukaryota</taxon>
        <taxon>Fungi</taxon>
        <taxon>Dikarya</taxon>
        <taxon>Basidiomycota</taxon>
        <taxon>Agaricomycotina</taxon>
        <taxon>Agaricomycetes</taxon>
        <taxon>Cantharellales</taxon>
        <taxon>Ceratobasidiaceae</taxon>
        <taxon>Ceratobasidium</taxon>
    </lineage>
</organism>
<evidence type="ECO:0000313" key="4">
    <source>
        <dbReference type="Proteomes" id="UP000383932"/>
    </source>
</evidence>
<feature type="chain" id="PRO_5024331262" evidence="1">
    <location>
        <begin position="23"/>
        <end position="119"/>
    </location>
</feature>
<dbReference type="InterPro" id="IPR036673">
    <property type="entry name" value="Cyanovirin-N_sf"/>
</dbReference>
<feature type="domain" description="Cyanovirin-N" evidence="2">
    <location>
        <begin position="25"/>
        <end position="119"/>
    </location>
</feature>
<keyword evidence="4" id="KW-1185">Reference proteome</keyword>
<dbReference type="EMBL" id="SSOP01000372">
    <property type="protein sequence ID" value="KAB5588775.1"/>
    <property type="molecule type" value="Genomic_DNA"/>
</dbReference>
<keyword evidence="1" id="KW-0732">Signal</keyword>
<accession>A0A5N5QAK6</accession>
<dbReference type="OrthoDB" id="3068152at2759"/>
<proteinExistence type="predicted"/>
<name>A0A5N5QAK6_9AGAM</name>
<dbReference type="SUPFAM" id="SSF51322">
    <property type="entry name" value="Cyanovirin-N"/>
    <property type="match status" value="1"/>
</dbReference>
<dbReference type="InterPro" id="IPR011058">
    <property type="entry name" value="Cyanovirin-N"/>
</dbReference>
<dbReference type="Pfam" id="PF08881">
    <property type="entry name" value="CVNH"/>
    <property type="match status" value="1"/>
</dbReference>
<dbReference type="Proteomes" id="UP000383932">
    <property type="component" value="Unassembled WGS sequence"/>
</dbReference>